<evidence type="ECO:0000256" key="1">
    <source>
        <dbReference type="SAM" id="MobiDB-lite"/>
    </source>
</evidence>
<feature type="compositionally biased region" description="Polar residues" evidence="1">
    <location>
        <begin position="576"/>
        <end position="590"/>
    </location>
</feature>
<dbReference type="GO" id="GO:0005783">
    <property type="term" value="C:endoplasmic reticulum"/>
    <property type="evidence" value="ECO:0007669"/>
    <property type="project" value="TreeGrafter"/>
</dbReference>
<dbReference type="GO" id="GO:0003714">
    <property type="term" value="F:transcription corepressor activity"/>
    <property type="evidence" value="ECO:0007669"/>
    <property type="project" value="InterPro"/>
</dbReference>
<sequence length="700" mass="74905">MAPDEDESVRIAVRALGDMKNGGFASTSTSIQPTPALSVTSGTSSPSLPSPVYDGEDRMLGPSPTVSEHRLGSRTGEDVDFVSRMSSLPIVNTALRAYEQGKASSRVVKYGAEMMESSMKTISRPVIDRLPVGQLDEFACRQLDRLGSYRRRTPSQERDYDRGRNFSTSYDDLDSSGPYDRLGARDISTTRDLSRERVDRREPGPSFARALPGRGQSRTPTPQSPAPSRSPQADADASSSSQHQHFRASPTAENQQIAQRSRWQAMLLEAGGISAAFSEDSMRRLRYCLHWLQYATGHIDAQILVLRNFIASLQAISPSEAAAAISAQHLRTLNAAKRDVVETIRQVVDVVSRYAGGALPEPARTRVRTFILRLPRRWAEAAGADTHHLGHGPHGIDGRPNGGADRVDMRRTANVAPYSYGPGEAGPSPRSRPPSRATSPGHTRAHSRQASAQAGTPSGMVPTTVDHANQAAQRILTLATESLDMLRGVTAVVSESLERADAWVERLRVVGLQRQNGETDPDAPPADMPPDIDAVLDPQLRAAVHQGLYAHRQTYPHSPSSPLSPFIPLSPASASGRSTPGYVSSRNGSSSALGMGPSSFYTAPLDAGGAAASLNALSLASHSAVSSRYATPKTSHSALPSEGDSDGPMYMSRNRSGKRVVDTNGDDPTVVAATALAGLAGSTKRAKQDPNTDEKMDVDS</sequence>
<feature type="compositionally biased region" description="Low complexity" evidence="1">
    <location>
        <begin position="669"/>
        <end position="681"/>
    </location>
</feature>
<dbReference type="InParanoid" id="S8FXX4"/>
<dbReference type="eggNOG" id="ENOG502RG16">
    <property type="taxonomic scope" value="Eukaryota"/>
</dbReference>
<dbReference type="PANTHER" id="PTHR38406:SF1">
    <property type="entry name" value="TRANSCRIPTIONAL REPRESSOR OPI1"/>
    <property type="match status" value="1"/>
</dbReference>
<feature type="compositionally biased region" description="Low complexity" evidence="1">
    <location>
        <begin position="37"/>
        <end position="52"/>
    </location>
</feature>
<dbReference type="GO" id="GO:0006357">
    <property type="term" value="P:regulation of transcription by RNA polymerase II"/>
    <property type="evidence" value="ECO:0007669"/>
    <property type="project" value="TreeGrafter"/>
</dbReference>
<dbReference type="STRING" id="743788.S8FXX4"/>
<name>S8FXX4_FOMSC</name>
<dbReference type="PANTHER" id="PTHR38406">
    <property type="entry name" value="TRANSCRIPTIONAL REPRESSOR OPI1"/>
    <property type="match status" value="1"/>
</dbReference>
<feature type="region of interest" description="Disordered" evidence="1">
    <location>
        <begin position="627"/>
        <end position="700"/>
    </location>
</feature>
<dbReference type="Pfam" id="PF08618">
    <property type="entry name" value="Opi1"/>
    <property type="match status" value="1"/>
</dbReference>
<feature type="region of interest" description="Disordered" evidence="1">
    <location>
        <begin position="384"/>
        <end position="464"/>
    </location>
</feature>
<dbReference type="HOGENOM" id="CLU_021914_1_0_1"/>
<feature type="compositionally biased region" description="Basic and acidic residues" evidence="1">
    <location>
        <begin position="686"/>
        <end position="700"/>
    </location>
</feature>
<feature type="region of interest" description="Disordered" evidence="1">
    <location>
        <begin position="553"/>
        <end position="590"/>
    </location>
</feature>
<feature type="compositionally biased region" description="Basic and acidic residues" evidence="1">
    <location>
        <begin position="154"/>
        <end position="164"/>
    </location>
</feature>
<organism evidence="2 3">
    <name type="scientific">Fomitopsis schrenkii</name>
    <name type="common">Brown rot fungus</name>
    <dbReference type="NCBI Taxonomy" id="2126942"/>
    <lineage>
        <taxon>Eukaryota</taxon>
        <taxon>Fungi</taxon>
        <taxon>Dikarya</taxon>
        <taxon>Basidiomycota</taxon>
        <taxon>Agaricomycotina</taxon>
        <taxon>Agaricomycetes</taxon>
        <taxon>Polyporales</taxon>
        <taxon>Fomitopsis</taxon>
    </lineage>
</organism>
<evidence type="ECO:0000313" key="3">
    <source>
        <dbReference type="Proteomes" id="UP000015241"/>
    </source>
</evidence>
<feature type="region of interest" description="Disordered" evidence="1">
    <location>
        <begin position="20"/>
        <end position="58"/>
    </location>
</feature>
<reference evidence="2 3" key="1">
    <citation type="journal article" date="2012" name="Science">
        <title>The Paleozoic origin of enzymatic lignin decomposition reconstructed from 31 fungal genomes.</title>
        <authorList>
            <person name="Floudas D."/>
            <person name="Binder M."/>
            <person name="Riley R."/>
            <person name="Barry K."/>
            <person name="Blanchette R.A."/>
            <person name="Henrissat B."/>
            <person name="Martinez A.T."/>
            <person name="Otillar R."/>
            <person name="Spatafora J.W."/>
            <person name="Yadav J.S."/>
            <person name="Aerts A."/>
            <person name="Benoit I."/>
            <person name="Boyd A."/>
            <person name="Carlson A."/>
            <person name="Copeland A."/>
            <person name="Coutinho P.M."/>
            <person name="de Vries R.P."/>
            <person name="Ferreira P."/>
            <person name="Findley K."/>
            <person name="Foster B."/>
            <person name="Gaskell J."/>
            <person name="Glotzer D."/>
            <person name="Gorecki P."/>
            <person name="Heitman J."/>
            <person name="Hesse C."/>
            <person name="Hori C."/>
            <person name="Igarashi K."/>
            <person name="Jurgens J.A."/>
            <person name="Kallen N."/>
            <person name="Kersten P."/>
            <person name="Kohler A."/>
            <person name="Kuees U."/>
            <person name="Kumar T.K.A."/>
            <person name="Kuo A."/>
            <person name="LaButti K."/>
            <person name="Larrondo L.F."/>
            <person name="Lindquist E."/>
            <person name="Ling A."/>
            <person name="Lombard V."/>
            <person name="Lucas S."/>
            <person name="Lundell T."/>
            <person name="Martin R."/>
            <person name="McLaughlin D.J."/>
            <person name="Morgenstern I."/>
            <person name="Morin E."/>
            <person name="Murat C."/>
            <person name="Nagy L.G."/>
            <person name="Nolan M."/>
            <person name="Ohm R.A."/>
            <person name="Patyshakuliyeva A."/>
            <person name="Rokas A."/>
            <person name="Ruiz-Duenas F.J."/>
            <person name="Sabat G."/>
            <person name="Salamov A."/>
            <person name="Samejima M."/>
            <person name="Schmutz J."/>
            <person name="Slot J.C."/>
            <person name="St John F."/>
            <person name="Stenlid J."/>
            <person name="Sun H."/>
            <person name="Sun S."/>
            <person name="Syed K."/>
            <person name="Tsang A."/>
            <person name="Wiebenga A."/>
            <person name="Young D."/>
            <person name="Pisabarro A."/>
            <person name="Eastwood D.C."/>
            <person name="Martin F."/>
            <person name="Cullen D."/>
            <person name="Grigoriev I.V."/>
            <person name="Hibbett D.S."/>
        </authorList>
    </citation>
    <scope>NUCLEOTIDE SEQUENCE</scope>
    <source>
        <strain evidence="3">FP-58527</strain>
    </source>
</reference>
<accession>S8FXX4</accession>
<proteinExistence type="predicted"/>
<feature type="compositionally biased region" description="Low complexity" evidence="1">
    <location>
        <begin position="216"/>
        <end position="243"/>
    </location>
</feature>
<dbReference type="GO" id="GO:0005634">
    <property type="term" value="C:nucleus"/>
    <property type="evidence" value="ECO:0007669"/>
    <property type="project" value="TreeGrafter"/>
</dbReference>
<dbReference type="GO" id="GO:0008654">
    <property type="term" value="P:phospholipid biosynthetic process"/>
    <property type="evidence" value="ECO:0007669"/>
    <property type="project" value="TreeGrafter"/>
</dbReference>
<feature type="compositionally biased region" description="Basic and acidic residues" evidence="1">
    <location>
        <begin position="182"/>
        <end position="203"/>
    </location>
</feature>
<dbReference type="EMBL" id="KE504132">
    <property type="protein sequence ID" value="EPT03075.1"/>
    <property type="molecule type" value="Genomic_DNA"/>
</dbReference>
<feature type="compositionally biased region" description="Low complexity" evidence="1">
    <location>
        <begin position="556"/>
        <end position="575"/>
    </location>
</feature>
<evidence type="ECO:0000313" key="2">
    <source>
        <dbReference type="EMBL" id="EPT03075.1"/>
    </source>
</evidence>
<dbReference type="InterPro" id="IPR013927">
    <property type="entry name" value="TF_Opi1_Ccg-8"/>
</dbReference>
<feature type="compositionally biased region" description="Polar residues" evidence="1">
    <location>
        <begin position="24"/>
        <end position="35"/>
    </location>
</feature>
<feature type="compositionally biased region" description="Low complexity" evidence="1">
    <location>
        <begin position="421"/>
        <end position="441"/>
    </location>
</feature>
<evidence type="ECO:0008006" key="4">
    <source>
        <dbReference type="Google" id="ProtNLM"/>
    </source>
</evidence>
<feature type="compositionally biased region" description="Polar residues" evidence="1">
    <location>
        <begin position="628"/>
        <end position="638"/>
    </location>
</feature>
<gene>
    <name evidence="2" type="ORF">FOMPIDRAFT_1116934</name>
</gene>
<dbReference type="Proteomes" id="UP000015241">
    <property type="component" value="Unassembled WGS sequence"/>
</dbReference>
<protein>
    <recommendedName>
        <fullName evidence="4">Opi1-domain-containing protein</fullName>
    </recommendedName>
</protein>
<dbReference type="OrthoDB" id="2441642at2759"/>
<keyword evidence="3" id="KW-1185">Reference proteome</keyword>
<feature type="region of interest" description="Disordered" evidence="1">
    <location>
        <begin position="149"/>
        <end position="257"/>
    </location>
</feature>
<dbReference type="GO" id="GO:0030968">
    <property type="term" value="P:endoplasmic reticulum unfolded protein response"/>
    <property type="evidence" value="ECO:0007669"/>
    <property type="project" value="TreeGrafter"/>
</dbReference>
<dbReference type="AlphaFoldDB" id="S8FXX4"/>